<keyword evidence="6 8" id="KW-0472">Membrane</keyword>
<comment type="subcellular location">
    <subcellularLocation>
        <location evidence="1">Membrane</location>
        <topology evidence="1">Multi-pass membrane protein</topology>
    </subcellularLocation>
</comment>
<keyword evidence="11" id="KW-1185">Reference proteome</keyword>
<evidence type="ECO:0000256" key="6">
    <source>
        <dbReference type="ARBA" id="ARBA00023136"/>
    </source>
</evidence>
<dbReference type="RefSeq" id="XP_012182119.1">
    <property type="nucleotide sequence ID" value="XM_012326729.1"/>
</dbReference>
<reference evidence="10 11" key="1">
    <citation type="journal article" date="2012" name="Appl. Environ. Microbiol.">
        <title>Short-read sequencing for genomic analysis of the brown rot fungus Fibroporia radiculosa.</title>
        <authorList>
            <person name="Tang J.D."/>
            <person name="Perkins A.D."/>
            <person name="Sonstegard T.S."/>
            <person name="Schroeder S.G."/>
            <person name="Burgess S.C."/>
            <person name="Diehl S.V."/>
        </authorList>
    </citation>
    <scope>NUCLEOTIDE SEQUENCE [LARGE SCALE GENOMIC DNA]</scope>
    <source>
        <strain evidence="10 11">TFFH 294</strain>
    </source>
</reference>
<dbReference type="EMBL" id="HE797094">
    <property type="protein sequence ID" value="CCM02836.1"/>
    <property type="molecule type" value="Genomic_DNA"/>
</dbReference>
<dbReference type="InterPro" id="IPR050925">
    <property type="entry name" value="Rhomboid_protease_S54"/>
</dbReference>
<dbReference type="STRING" id="599839.J4IAF8"/>
<dbReference type="Proteomes" id="UP000006352">
    <property type="component" value="Unassembled WGS sequence"/>
</dbReference>
<feature type="domain" description="Peptidase S54 rhomboid" evidence="9">
    <location>
        <begin position="182"/>
        <end position="326"/>
    </location>
</feature>
<evidence type="ECO:0000256" key="4">
    <source>
        <dbReference type="ARBA" id="ARBA00022801"/>
    </source>
</evidence>
<evidence type="ECO:0000256" key="3">
    <source>
        <dbReference type="ARBA" id="ARBA00022692"/>
    </source>
</evidence>
<feature type="transmembrane region" description="Helical" evidence="8">
    <location>
        <begin position="251"/>
        <end position="270"/>
    </location>
</feature>
<evidence type="ECO:0000256" key="5">
    <source>
        <dbReference type="ARBA" id="ARBA00022989"/>
    </source>
</evidence>
<dbReference type="PANTHER" id="PTHR43731">
    <property type="entry name" value="RHOMBOID PROTEASE"/>
    <property type="match status" value="1"/>
</dbReference>
<gene>
    <name evidence="10" type="ORF">FIBRA_04948</name>
</gene>
<feature type="transmembrane region" description="Helical" evidence="8">
    <location>
        <begin position="311"/>
        <end position="330"/>
    </location>
</feature>
<evidence type="ECO:0000259" key="9">
    <source>
        <dbReference type="Pfam" id="PF01694"/>
    </source>
</evidence>
<proteinExistence type="inferred from homology"/>
<feature type="region of interest" description="Disordered" evidence="7">
    <location>
        <begin position="91"/>
        <end position="112"/>
    </location>
</feature>
<keyword evidence="3 8" id="KW-0812">Transmembrane</keyword>
<dbReference type="GO" id="GO:0006465">
    <property type="term" value="P:signal peptide processing"/>
    <property type="evidence" value="ECO:0007669"/>
    <property type="project" value="TreeGrafter"/>
</dbReference>
<dbReference type="InterPro" id="IPR022764">
    <property type="entry name" value="Peptidase_S54_rhomboid_dom"/>
</dbReference>
<feature type="transmembrane region" description="Helical" evidence="8">
    <location>
        <begin position="277"/>
        <end position="299"/>
    </location>
</feature>
<dbReference type="InterPro" id="IPR035952">
    <property type="entry name" value="Rhomboid-like_sf"/>
</dbReference>
<dbReference type="Gene3D" id="1.20.1540.10">
    <property type="entry name" value="Rhomboid-like"/>
    <property type="match status" value="1"/>
</dbReference>
<dbReference type="PANTHER" id="PTHR43731:SF14">
    <property type="entry name" value="PRESENILIN-ASSOCIATED RHOMBOID-LIKE PROTEIN, MITOCHONDRIAL"/>
    <property type="match status" value="1"/>
</dbReference>
<dbReference type="AlphaFoldDB" id="J4IAF8"/>
<evidence type="ECO:0000313" key="11">
    <source>
        <dbReference type="Proteomes" id="UP000006352"/>
    </source>
</evidence>
<dbReference type="GeneID" id="24097747"/>
<evidence type="ECO:0000256" key="7">
    <source>
        <dbReference type="SAM" id="MobiDB-lite"/>
    </source>
</evidence>
<evidence type="ECO:0000256" key="8">
    <source>
        <dbReference type="SAM" id="Phobius"/>
    </source>
</evidence>
<sequence length="332" mass="36543">MSFTSPVFIARTVAQCLRSLPQRPAAGTSGFSKLYLSTILVAQPTQSLRLPCFRQATSLTAVHHTTSQSQTRLSSVLQIVSSRVWQATHRSFRPSQVTASSSRPSLGGPPPPRRLQSLWQTFRRKLDSTPPEAIMWGVLALNGVVFVMWHLASIKYRSAGDPGFYRWMIENFTVSAHNISSGRIWTLLTSCISHEDSSHLLFNALTYYFMAPAVLPMLGNASFLALYLSGGLFASVASVFWHKTIKHHNNYSSYGASGALFAIVSFFACVAPRAKLYLFAVVPVPAWALVTGIILWDGFSAVTDKRTGTDTAGHIGGICAGIAYFLRLRFRF</sequence>
<dbReference type="Pfam" id="PF01694">
    <property type="entry name" value="Rhomboid"/>
    <property type="match status" value="1"/>
</dbReference>
<dbReference type="GO" id="GO:0016020">
    <property type="term" value="C:membrane"/>
    <property type="evidence" value="ECO:0007669"/>
    <property type="project" value="UniProtKB-SubCell"/>
</dbReference>
<name>J4IAF8_9APHY</name>
<dbReference type="HOGENOM" id="CLU_055068_7_2_1"/>
<dbReference type="GO" id="GO:0004252">
    <property type="term" value="F:serine-type endopeptidase activity"/>
    <property type="evidence" value="ECO:0007669"/>
    <property type="project" value="InterPro"/>
</dbReference>
<feature type="transmembrane region" description="Helical" evidence="8">
    <location>
        <begin position="225"/>
        <end position="245"/>
    </location>
</feature>
<keyword evidence="4" id="KW-0378">Hydrolase</keyword>
<dbReference type="OrthoDB" id="418595at2759"/>
<protein>
    <recommendedName>
        <fullName evidence="9">Peptidase S54 rhomboid domain-containing protein</fullName>
    </recommendedName>
</protein>
<comment type="similarity">
    <text evidence="2">Belongs to the peptidase S54 family.</text>
</comment>
<evidence type="ECO:0000313" key="10">
    <source>
        <dbReference type="EMBL" id="CCM02836.1"/>
    </source>
</evidence>
<feature type="transmembrane region" description="Helical" evidence="8">
    <location>
        <begin position="133"/>
        <end position="152"/>
    </location>
</feature>
<organism evidence="10 11">
    <name type="scientific">Fibroporia radiculosa</name>
    <dbReference type="NCBI Taxonomy" id="599839"/>
    <lineage>
        <taxon>Eukaryota</taxon>
        <taxon>Fungi</taxon>
        <taxon>Dikarya</taxon>
        <taxon>Basidiomycota</taxon>
        <taxon>Agaricomycotina</taxon>
        <taxon>Agaricomycetes</taxon>
        <taxon>Polyporales</taxon>
        <taxon>Fibroporiaceae</taxon>
        <taxon>Fibroporia</taxon>
    </lineage>
</organism>
<evidence type="ECO:0000256" key="1">
    <source>
        <dbReference type="ARBA" id="ARBA00004141"/>
    </source>
</evidence>
<accession>J4IAF8</accession>
<evidence type="ECO:0000256" key="2">
    <source>
        <dbReference type="ARBA" id="ARBA00009045"/>
    </source>
</evidence>
<dbReference type="SUPFAM" id="SSF144091">
    <property type="entry name" value="Rhomboid-like"/>
    <property type="match status" value="1"/>
</dbReference>
<keyword evidence="5 8" id="KW-1133">Transmembrane helix</keyword>
<dbReference type="InParanoid" id="J4IAF8"/>